<dbReference type="AlphaFoldDB" id="U4TW75"/>
<dbReference type="Proteomes" id="UP000030647">
    <property type="component" value="Unassembled WGS sequence"/>
</dbReference>
<reference evidence="3" key="1">
    <citation type="journal article" date="2013" name="Genome Announc.">
        <title>Whole-Genome Sequencing of Lactobacillus shenzhenensis Strain LY-73T.</title>
        <authorList>
            <person name="Lin Z."/>
            <person name="Liu Z."/>
            <person name="Yang R."/>
            <person name="Zou Y."/>
            <person name="Wan D."/>
            <person name="Chen J."/>
            <person name="Guo M."/>
            <person name="Zhao J."/>
            <person name="Fang C."/>
            <person name="Yang R."/>
            <person name="Liu F."/>
        </authorList>
    </citation>
    <scope>NUCLEOTIDE SEQUENCE [LARGE SCALE GENOMIC DNA]</scope>
    <source>
        <strain evidence="3">LY-73</strain>
    </source>
</reference>
<evidence type="ECO:0000256" key="1">
    <source>
        <dbReference type="SAM" id="MobiDB-lite"/>
    </source>
</evidence>
<gene>
    <name evidence="2" type="ORF">L248_2323</name>
</gene>
<feature type="region of interest" description="Disordered" evidence="1">
    <location>
        <begin position="1"/>
        <end position="29"/>
    </location>
</feature>
<organism evidence="2 3">
    <name type="scientific">Schleiferilactobacillus shenzhenensis LY-73</name>
    <dbReference type="NCBI Taxonomy" id="1231336"/>
    <lineage>
        <taxon>Bacteria</taxon>
        <taxon>Bacillati</taxon>
        <taxon>Bacillota</taxon>
        <taxon>Bacilli</taxon>
        <taxon>Lactobacillales</taxon>
        <taxon>Lactobacillaceae</taxon>
        <taxon>Schleiferilactobacillus</taxon>
    </lineage>
</organism>
<evidence type="ECO:0000313" key="3">
    <source>
        <dbReference type="Proteomes" id="UP000030647"/>
    </source>
</evidence>
<keyword evidence="3" id="KW-1185">Reference proteome</keyword>
<proteinExistence type="predicted"/>
<accession>U4TW75</accession>
<protein>
    <submittedName>
        <fullName evidence="2">Uncharacterized protein</fullName>
    </submittedName>
</protein>
<evidence type="ECO:0000313" key="2">
    <source>
        <dbReference type="EMBL" id="ERL65637.1"/>
    </source>
</evidence>
<name>U4TW75_9LACO</name>
<dbReference type="HOGENOM" id="CLU_3345199_0_0_9"/>
<sequence length="37" mass="3953">MGMRGIILSDTNGSSVPPEKGRAPPIADGTRPYYLFS</sequence>
<dbReference type="EMBL" id="KI271585">
    <property type="protein sequence ID" value="ERL65637.1"/>
    <property type="molecule type" value="Genomic_DNA"/>
</dbReference>